<dbReference type="Pfam" id="PF00326">
    <property type="entry name" value="Peptidase_S9"/>
    <property type="match status" value="1"/>
</dbReference>
<dbReference type="Proteomes" id="UP000818266">
    <property type="component" value="Unassembled WGS sequence"/>
</dbReference>
<dbReference type="GO" id="GO:0006508">
    <property type="term" value="P:proteolysis"/>
    <property type="evidence" value="ECO:0007669"/>
    <property type="project" value="InterPro"/>
</dbReference>
<dbReference type="OrthoDB" id="9794725at2"/>
<evidence type="ECO:0000259" key="2">
    <source>
        <dbReference type="Pfam" id="PF00326"/>
    </source>
</evidence>
<keyword evidence="1" id="KW-0378">Hydrolase</keyword>
<evidence type="ECO:0000313" key="4">
    <source>
        <dbReference type="Proteomes" id="UP000818266"/>
    </source>
</evidence>
<protein>
    <submittedName>
        <fullName evidence="3">Prolyl oligopeptidase family serine peptidase</fullName>
    </submittedName>
</protein>
<keyword evidence="4" id="KW-1185">Reference proteome</keyword>
<dbReference type="InterPro" id="IPR050300">
    <property type="entry name" value="GDXG_lipolytic_enzyme"/>
</dbReference>
<dbReference type="InterPro" id="IPR029058">
    <property type="entry name" value="AB_hydrolase_fold"/>
</dbReference>
<gene>
    <name evidence="3" type="ORF">FK219_009700</name>
</gene>
<proteinExistence type="predicted"/>
<dbReference type="RefSeq" id="WP_152582565.1">
    <property type="nucleotide sequence ID" value="NZ_VIKT02000016.1"/>
</dbReference>
<dbReference type="Gene3D" id="3.40.50.1820">
    <property type="entry name" value="alpha/beta hydrolase"/>
    <property type="match status" value="1"/>
</dbReference>
<organism evidence="3 4">
    <name type="scientific">Microcella pacifica</name>
    <dbReference type="NCBI Taxonomy" id="2591847"/>
    <lineage>
        <taxon>Bacteria</taxon>
        <taxon>Bacillati</taxon>
        <taxon>Actinomycetota</taxon>
        <taxon>Actinomycetes</taxon>
        <taxon>Micrococcales</taxon>
        <taxon>Microbacteriaceae</taxon>
        <taxon>Microcella</taxon>
    </lineage>
</organism>
<dbReference type="GO" id="GO:0008236">
    <property type="term" value="F:serine-type peptidase activity"/>
    <property type="evidence" value="ECO:0007669"/>
    <property type="project" value="InterPro"/>
</dbReference>
<name>A0A9E5JMU4_9MICO</name>
<feature type="domain" description="Peptidase S9 prolyl oligopeptidase catalytic" evidence="2">
    <location>
        <begin position="80"/>
        <end position="204"/>
    </location>
</feature>
<dbReference type="PANTHER" id="PTHR48081">
    <property type="entry name" value="AB HYDROLASE SUPERFAMILY PROTEIN C4A8.06C"/>
    <property type="match status" value="1"/>
</dbReference>
<evidence type="ECO:0000313" key="3">
    <source>
        <dbReference type="EMBL" id="NHF63509.1"/>
    </source>
</evidence>
<reference evidence="3 4" key="1">
    <citation type="submission" date="2020-03" db="EMBL/GenBank/DDBJ databases">
        <title>Chryseoglobus sp. isolated from a deep-sea seamount.</title>
        <authorList>
            <person name="Zhang D.-C."/>
        </authorList>
    </citation>
    <scope>NUCLEOTIDE SEQUENCE [LARGE SCALE GENOMIC DNA]</scope>
    <source>
        <strain evidence="3 4">KN1116</strain>
    </source>
</reference>
<accession>A0A9E5JMU4</accession>
<dbReference type="SUPFAM" id="SSF53474">
    <property type="entry name" value="alpha/beta-Hydrolases"/>
    <property type="match status" value="1"/>
</dbReference>
<dbReference type="PANTHER" id="PTHR48081:SF6">
    <property type="entry name" value="PEPTIDASE S9 PROLYL OLIGOPEPTIDASE CATALYTIC DOMAIN-CONTAINING PROTEIN"/>
    <property type="match status" value="1"/>
</dbReference>
<dbReference type="AlphaFoldDB" id="A0A9E5JMU4"/>
<dbReference type="InterPro" id="IPR001375">
    <property type="entry name" value="Peptidase_S9_cat"/>
</dbReference>
<evidence type="ECO:0000256" key="1">
    <source>
        <dbReference type="ARBA" id="ARBA00022801"/>
    </source>
</evidence>
<sequence>MSAPEDGTVPHIIVLPGGGYGHHAYHEGEPVAQWLRSLGLSASVLHYPVASVNGNAARHPGPIDAVRTRVAELRADGVGRLGILGFSAGGHLAGHAAMSGPSRSSATSHLVDAAILCYPVVSMQLPTHAGSRHNLMGRWAAPWTRRALSVDRMVTRDAPPTFLRHTAEDAAVPVEHAYRLASALAAHAVPHELHVYPRGRHGLGLVDGVPDGEQAGNAADWTAACARWLRQLGWVS</sequence>
<dbReference type="EMBL" id="VIKT02000016">
    <property type="protein sequence ID" value="NHF63509.1"/>
    <property type="molecule type" value="Genomic_DNA"/>
</dbReference>
<comment type="caution">
    <text evidence="3">The sequence shown here is derived from an EMBL/GenBank/DDBJ whole genome shotgun (WGS) entry which is preliminary data.</text>
</comment>